<feature type="binding site" evidence="11">
    <location>
        <position position="224"/>
    </location>
    <ligand>
        <name>substrate</name>
    </ligand>
</feature>
<evidence type="ECO:0000256" key="3">
    <source>
        <dbReference type="ARBA" id="ARBA00011738"/>
    </source>
</evidence>
<evidence type="ECO:0000256" key="7">
    <source>
        <dbReference type="ARBA" id="ARBA00022975"/>
    </source>
</evidence>
<keyword evidence="4 11" id="KW-0210">Decarboxylase</keyword>
<evidence type="ECO:0000256" key="4">
    <source>
        <dbReference type="ARBA" id="ARBA00022793"/>
    </source>
</evidence>
<evidence type="ECO:0000256" key="9">
    <source>
        <dbReference type="ARBA" id="ARBA00049157"/>
    </source>
</evidence>
<evidence type="ECO:0000256" key="2">
    <source>
        <dbReference type="ARBA" id="ARBA00004861"/>
    </source>
</evidence>
<evidence type="ECO:0000256" key="6">
    <source>
        <dbReference type="ARBA" id="ARBA00022917"/>
    </source>
</evidence>
<dbReference type="PANTHER" id="PTHR32119">
    <property type="entry name" value="OROTIDINE 5'-PHOSPHATE DECARBOXYLASE"/>
    <property type="match status" value="1"/>
</dbReference>
<evidence type="ECO:0000313" key="18">
    <source>
        <dbReference type="Proteomes" id="UP000310719"/>
    </source>
</evidence>
<name>A0A4U9HXF3_9ENTR</name>
<dbReference type="FunFam" id="3.20.20.70:FF:000015">
    <property type="entry name" value="Orotidine 5'-phosphate decarboxylase"/>
    <property type="match status" value="1"/>
</dbReference>
<dbReference type="EMBL" id="LR590464">
    <property type="protein sequence ID" value="VTP69110.1"/>
    <property type="molecule type" value="Genomic_DNA"/>
</dbReference>
<dbReference type="InterPro" id="IPR001950">
    <property type="entry name" value="SUI1"/>
</dbReference>
<keyword evidence="5" id="KW-0810">Translation regulation</keyword>
<dbReference type="InterPro" id="IPR013785">
    <property type="entry name" value="Aldolase_TIM"/>
</dbReference>
<dbReference type="InterPro" id="IPR011060">
    <property type="entry name" value="RibuloseP-bd_barrel"/>
</dbReference>
<dbReference type="CDD" id="cd04725">
    <property type="entry name" value="OMP_decarboxylase_like"/>
    <property type="match status" value="1"/>
</dbReference>
<sequence>MTSVAPSSSRAVTESPVVVALDYNNRDNALAFVDRIDPRDCRLKIGKEMFTLFGPQIVRDMQQRGFDVFLDLKFHDIPNTTAHAVAAAAELGVWMVNVHASGGARMMTAAREALLPFGKDAPLLIAVTVLTSMEASDLQDLGVTLSPAEHAERLARLTHNCGLDGVVCSAQEAVRFKNAIGQDFKLVTPGIRPQGSDAGDQRRIMSPEPGAGGGRGLYGYWSSGDPVCGSGANPESHQRNTSQGGVMRDTNSRLVYSTDAGRIDEPKAVAERPKGDGIVRIQRQTSGRKGKGVCLVTGIDADDATLASIAAELKKKCGCGGSVKDGVIENPGR</sequence>
<dbReference type="UniPathway" id="UPA00070">
    <property type="reaction ID" value="UER00120"/>
</dbReference>
<feature type="binding site" evidence="11">
    <location>
        <begin position="71"/>
        <end position="80"/>
    </location>
    <ligand>
        <name>substrate</name>
    </ligand>
</feature>
<feature type="active site" description="Proton donor" evidence="11">
    <location>
        <position position="73"/>
    </location>
</feature>
<keyword evidence="6" id="KW-0648">Protein biosynthesis</keyword>
<comment type="function">
    <text evidence="1 11">Catalyzes the decarboxylation of orotidine 5'-monophosphate (OMP) to uridine 5'-monophosphate (UMP).</text>
</comment>
<dbReference type="STRING" id="83655.APT61_09590"/>
<protein>
    <recommendedName>
        <fullName evidence="11">Orotidine 5'-phosphate decarboxylase</fullName>
        <ecNumber evidence="11">4.1.1.23</ecNumber>
    </recommendedName>
    <alternativeName>
        <fullName evidence="11">OMP decarboxylase</fullName>
        <shortName evidence="11">OMPDCase</shortName>
        <shortName evidence="11">OMPdecase</shortName>
    </alternativeName>
</protein>
<feature type="binding site" evidence="11 13">
    <location>
        <position position="22"/>
    </location>
    <ligand>
        <name>substrate</name>
    </ligand>
</feature>
<dbReference type="GO" id="GO:0044205">
    <property type="term" value="P:'de novo' UMP biosynthetic process"/>
    <property type="evidence" value="ECO:0007669"/>
    <property type="project" value="UniProtKB-UniRule"/>
</dbReference>
<evidence type="ECO:0000256" key="14">
    <source>
        <dbReference type="RuleBase" id="RU000512"/>
    </source>
</evidence>
<feature type="domain" description="SUI1" evidence="16">
    <location>
        <begin position="280"/>
        <end position="332"/>
    </location>
</feature>
<dbReference type="GO" id="GO:0003743">
    <property type="term" value="F:translation initiation factor activity"/>
    <property type="evidence" value="ECO:0007669"/>
    <property type="project" value="InterPro"/>
</dbReference>
<gene>
    <name evidence="11 17" type="primary">pyrF</name>
    <name evidence="17" type="ORF">NCTC13032_04001</name>
</gene>
<accession>A0A4U9HXF3</accession>
<dbReference type="PROSITE" id="PS00156">
    <property type="entry name" value="OMPDECASE"/>
    <property type="match status" value="1"/>
</dbReference>
<dbReference type="InterPro" id="IPR018089">
    <property type="entry name" value="OMPdecase_AS"/>
</dbReference>
<dbReference type="EC" id="4.1.1.23" evidence="11"/>
<dbReference type="Gene3D" id="3.30.780.10">
    <property type="entry name" value="SUI1-like domain"/>
    <property type="match status" value="1"/>
</dbReference>
<comment type="similarity">
    <text evidence="10 11">Belongs to the OMP decarboxylase family. Type 1 subfamily.</text>
</comment>
<dbReference type="GO" id="GO:0006207">
    <property type="term" value="P:'de novo' pyrimidine nucleobase biosynthetic process"/>
    <property type="evidence" value="ECO:0007669"/>
    <property type="project" value="InterPro"/>
</dbReference>
<organism evidence="17 18">
    <name type="scientific">Leclercia adecarboxylata</name>
    <dbReference type="NCBI Taxonomy" id="83655"/>
    <lineage>
        <taxon>Bacteria</taxon>
        <taxon>Pseudomonadati</taxon>
        <taxon>Pseudomonadota</taxon>
        <taxon>Gammaproteobacteria</taxon>
        <taxon>Enterobacterales</taxon>
        <taxon>Enterobacteriaceae</taxon>
        <taxon>Leclercia</taxon>
    </lineage>
</organism>
<dbReference type="InterPro" id="IPR001754">
    <property type="entry name" value="OMPdeCOase_dom"/>
</dbReference>
<evidence type="ECO:0000313" key="17">
    <source>
        <dbReference type="EMBL" id="VTP69110.1"/>
    </source>
</evidence>
<dbReference type="Pfam" id="PF01253">
    <property type="entry name" value="SUI1"/>
    <property type="match status" value="1"/>
</dbReference>
<dbReference type="Pfam" id="PF00215">
    <property type="entry name" value="OMPdecase"/>
    <property type="match status" value="1"/>
</dbReference>
<dbReference type="InterPro" id="IPR047596">
    <property type="entry name" value="OMPdecase_bac"/>
</dbReference>
<dbReference type="CDD" id="cd11567">
    <property type="entry name" value="YciH_like"/>
    <property type="match status" value="1"/>
</dbReference>
<evidence type="ECO:0000256" key="10">
    <source>
        <dbReference type="ARBA" id="ARBA00061012"/>
    </source>
</evidence>
<evidence type="ECO:0000256" key="15">
    <source>
        <dbReference type="SAM" id="MobiDB-lite"/>
    </source>
</evidence>
<dbReference type="SMART" id="SM00934">
    <property type="entry name" value="OMPdecase"/>
    <property type="match status" value="1"/>
</dbReference>
<evidence type="ECO:0000256" key="1">
    <source>
        <dbReference type="ARBA" id="ARBA00002356"/>
    </source>
</evidence>
<dbReference type="HAMAP" id="MF_01200_B">
    <property type="entry name" value="OMPdecase_type1_B"/>
    <property type="match status" value="1"/>
</dbReference>
<evidence type="ECO:0000256" key="8">
    <source>
        <dbReference type="ARBA" id="ARBA00023239"/>
    </source>
</evidence>
<evidence type="ECO:0000256" key="11">
    <source>
        <dbReference type="HAMAP-Rule" id="MF_01200"/>
    </source>
</evidence>
<dbReference type="GO" id="GO:0006417">
    <property type="term" value="P:regulation of translation"/>
    <property type="evidence" value="ECO:0007669"/>
    <property type="project" value="UniProtKB-KW"/>
</dbReference>
<evidence type="ECO:0000259" key="16">
    <source>
        <dbReference type="PROSITE" id="PS50296"/>
    </source>
</evidence>
<keyword evidence="7 11" id="KW-0665">Pyrimidine biosynthesis</keyword>
<reference evidence="17 18" key="1">
    <citation type="submission" date="2019-05" db="EMBL/GenBank/DDBJ databases">
        <authorList>
            <consortium name="Pathogen Informatics"/>
        </authorList>
    </citation>
    <scope>NUCLEOTIDE SEQUENCE [LARGE SCALE GENOMIC DNA]</scope>
    <source>
        <strain evidence="17 18">NCTC13032</strain>
    </source>
</reference>
<dbReference type="InterPro" id="IPR005872">
    <property type="entry name" value="SUI1_arc_bac"/>
</dbReference>
<feature type="binding site" evidence="11 13">
    <location>
        <position position="131"/>
    </location>
    <ligand>
        <name>substrate</name>
    </ligand>
</feature>
<proteinExistence type="inferred from homology"/>
<dbReference type="Proteomes" id="UP000310719">
    <property type="component" value="Chromosome"/>
</dbReference>
<feature type="active site" description="For OMPdecase activity" evidence="12">
    <location>
        <position position="73"/>
    </location>
</feature>
<dbReference type="PANTHER" id="PTHR32119:SF2">
    <property type="entry name" value="OROTIDINE 5'-PHOSPHATE DECARBOXYLASE"/>
    <property type="match status" value="1"/>
</dbReference>
<dbReference type="Gene3D" id="3.20.20.70">
    <property type="entry name" value="Aldolase class I"/>
    <property type="match status" value="1"/>
</dbReference>
<feature type="binding site" evidence="11 13">
    <location>
        <position position="201"/>
    </location>
    <ligand>
        <name>substrate</name>
    </ligand>
</feature>
<dbReference type="SUPFAM" id="SSF51366">
    <property type="entry name" value="Ribulose-phoshate binding barrel"/>
    <property type="match status" value="1"/>
</dbReference>
<keyword evidence="8 11" id="KW-0456">Lyase</keyword>
<feature type="region of interest" description="Disordered" evidence="15">
    <location>
        <begin position="228"/>
        <end position="251"/>
    </location>
</feature>
<comment type="caution">
    <text evidence="11">Lacks conserved residue(s) required for the propagation of feature annotation.</text>
</comment>
<feature type="active site" description="For OMPdecase activity" evidence="12">
    <location>
        <position position="76"/>
    </location>
</feature>
<comment type="catalytic activity">
    <reaction evidence="9 11 14">
        <text>orotidine 5'-phosphate + H(+) = UMP + CO2</text>
        <dbReference type="Rhea" id="RHEA:11596"/>
        <dbReference type="ChEBI" id="CHEBI:15378"/>
        <dbReference type="ChEBI" id="CHEBI:16526"/>
        <dbReference type="ChEBI" id="CHEBI:57538"/>
        <dbReference type="ChEBI" id="CHEBI:57865"/>
        <dbReference type="EC" id="4.1.1.23"/>
    </reaction>
</comment>
<dbReference type="GO" id="GO:0005829">
    <property type="term" value="C:cytosol"/>
    <property type="evidence" value="ECO:0007669"/>
    <property type="project" value="TreeGrafter"/>
</dbReference>
<comment type="subunit">
    <text evidence="3 11">Homodimer.</text>
</comment>
<dbReference type="InterPro" id="IPR014732">
    <property type="entry name" value="OMPdecase"/>
</dbReference>
<dbReference type="GO" id="GO:0004590">
    <property type="term" value="F:orotidine-5'-phosphate decarboxylase activity"/>
    <property type="evidence" value="ECO:0007669"/>
    <property type="project" value="UniProtKB-UniRule"/>
</dbReference>
<dbReference type="NCBIfam" id="TIGR01740">
    <property type="entry name" value="pyrF"/>
    <property type="match status" value="1"/>
</dbReference>
<feature type="compositionally biased region" description="Polar residues" evidence="15">
    <location>
        <begin position="233"/>
        <end position="244"/>
    </location>
</feature>
<dbReference type="SUPFAM" id="SSF55159">
    <property type="entry name" value="eIF1-like"/>
    <property type="match status" value="1"/>
</dbReference>
<feature type="binding site" evidence="11 13">
    <location>
        <position position="192"/>
    </location>
    <ligand>
        <name>substrate</name>
    </ligand>
</feature>
<dbReference type="InterPro" id="IPR036877">
    <property type="entry name" value="SUI1_dom_sf"/>
</dbReference>
<dbReference type="AlphaFoldDB" id="A0A4U9HXF3"/>
<evidence type="ECO:0000256" key="5">
    <source>
        <dbReference type="ARBA" id="ARBA00022845"/>
    </source>
</evidence>
<evidence type="ECO:0000256" key="13">
    <source>
        <dbReference type="PIRSR" id="PIRSR614732-2"/>
    </source>
</evidence>
<dbReference type="PROSITE" id="PS50296">
    <property type="entry name" value="SUI1"/>
    <property type="match status" value="1"/>
</dbReference>
<feature type="active site" description="For OMPdecase activity" evidence="12">
    <location>
        <position position="71"/>
    </location>
</feature>
<evidence type="ECO:0000256" key="12">
    <source>
        <dbReference type="PIRSR" id="PIRSR614732-1"/>
    </source>
</evidence>
<comment type="pathway">
    <text evidence="2 11 14">Pyrimidine metabolism; UMP biosynthesis via de novo pathway; UMP from orotate: step 2/2.</text>
</comment>
<dbReference type="NCBIfam" id="NF001273">
    <property type="entry name" value="PRK00230.1"/>
    <property type="match status" value="1"/>
</dbReference>
<feature type="binding site" evidence="11 13">
    <location>
        <position position="44"/>
    </location>
    <ligand>
        <name>substrate</name>
    </ligand>
</feature>